<keyword evidence="6" id="KW-0472">Membrane</keyword>
<evidence type="ECO:0000256" key="5">
    <source>
        <dbReference type="RuleBase" id="RU361277"/>
    </source>
</evidence>
<protein>
    <submittedName>
        <fullName evidence="8">Alcohol dehydrogenase</fullName>
    </submittedName>
</protein>
<dbReference type="InterPro" id="IPR011032">
    <property type="entry name" value="GroES-like_sf"/>
</dbReference>
<keyword evidence="6" id="KW-1133">Transmembrane helix</keyword>
<feature type="transmembrane region" description="Helical" evidence="6">
    <location>
        <begin position="331"/>
        <end position="364"/>
    </location>
</feature>
<evidence type="ECO:0000256" key="1">
    <source>
        <dbReference type="ARBA" id="ARBA00001947"/>
    </source>
</evidence>
<dbReference type="InterPro" id="IPR013149">
    <property type="entry name" value="ADH-like_C"/>
</dbReference>
<dbReference type="Pfam" id="PF00107">
    <property type="entry name" value="ADH_zinc_N"/>
    <property type="match status" value="1"/>
</dbReference>
<comment type="caution">
    <text evidence="8">The sequence shown here is derived from an EMBL/GenBank/DDBJ whole genome shotgun (WGS) entry which is preliminary data.</text>
</comment>
<gene>
    <name evidence="8" type="ORF">TASIC1_0011027100</name>
</gene>
<feature type="domain" description="Enoyl reductase (ER)" evidence="7">
    <location>
        <begin position="15"/>
        <end position="333"/>
    </location>
</feature>
<sequence>MADSNSTFTIDVFRGTPEGGLAVETSTRTLGYGEVYIETTHSGLCGTDLHYLARGRIIGHEGVGVVRQLGPGVSDIKVGDRVGFGYTHKVCGTCDCCLSGRDQYCPNRVDFNRNHDKMGTISSGVIWSANMVFPIPDGYDSADAAPLLCAGSTVFTVLTGPEVKSTDRIGIMGIGGLGHLAIKLAAAMGHEVVVLSTSESKRQEALDYGATEFHVYNSEKPAPPGFRPLNHLLLCGNTASSNFNNLIELLAVNGTVYPLTVSAEHTPVDLGELTGLGASIKGSLTASRRTIVELLRFASRHDIKPTVMKFPMTEDGVKDAIETLKDGRMRLLLLAFTSIILINTMLTSTVFSSVISAKAILIGIILNGIVLIDADFFSIIFICLVFIISITLWTVKKEREGDFTRF</sequence>
<dbReference type="PROSITE" id="PS00059">
    <property type="entry name" value="ADH_ZINC"/>
    <property type="match status" value="1"/>
</dbReference>
<dbReference type="EMBL" id="BLZH01000011">
    <property type="protein sequence ID" value="GFP58904.1"/>
    <property type="molecule type" value="Genomic_DNA"/>
</dbReference>
<accession>A0A6V8R1G8</accession>
<keyword evidence="6" id="KW-0812">Transmembrane</keyword>
<dbReference type="InterPro" id="IPR020843">
    <property type="entry name" value="ER"/>
</dbReference>
<dbReference type="InterPro" id="IPR036291">
    <property type="entry name" value="NAD(P)-bd_dom_sf"/>
</dbReference>
<dbReference type="SMART" id="SM00829">
    <property type="entry name" value="PKS_ER"/>
    <property type="match status" value="1"/>
</dbReference>
<proteinExistence type="inferred from homology"/>
<reference evidence="8 9" key="1">
    <citation type="submission" date="2020-07" db="EMBL/GenBank/DDBJ databases">
        <title>Trichoderma asperellum IC-1 whole genome shotgun sequence.</title>
        <authorList>
            <person name="Kanamasa S."/>
            <person name="Takahashi H."/>
        </authorList>
    </citation>
    <scope>NUCLEOTIDE SEQUENCE [LARGE SCALE GENOMIC DNA]</scope>
    <source>
        <strain evidence="8 9">IC-1</strain>
    </source>
</reference>
<dbReference type="CDD" id="cd05283">
    <property type="entry name" value="CAD1"/>
    <property type="match status" value="1"/>
</dbReference>
<evidence type="ECO:0000313" key="9">
    <source>
        <dbReference type="Proteomes" id="UP000517252"/>
    </source>
</evidence>
<dbReference type="InterPro" id="IPR047109">
    <property type="entry name" value="CAD-like"/>
</dbReference>
<dbReference type="FunFam" id="3.40.50.720:FF:000022">
    <property type="entry name" value="Cinnamyl alcohol dehydrogenase"/>
    <property type="match status" value="1"/>
</dbReference>
<evidence type="ECO:0000256" key="3">
    <source>
        <dbReference type="ARBA" id="ARBA00022833"/>
    </source>
</evidence>
<keyword evidence="3 5" id="KW-0862">Zinc</keyword>
<keyword evidence="4" id="KW-0560">Oxidoreductase</keyword>
<evidence type="ECO:0000256" key="4">
    <source>
        <dbReference type="ARBA" id="ARBA00023002"/>
    </source>
</evidence>
<dbReference type="AlphaFoldDB" id="A0A6V8R1G8"/>
<organism evidence="8 9">
    <name type="scientific">Trichoderma asperellum</name>
    <name type="common">Filamentous fungus</name>
    <dbReference type="NCBI Taxonomy" id="101201"/>
    <lineage>
        <taxon>Eukaryota</taxon>
        <taxon>Fungi</taxon>
        <taxon>Dikarya</taxon>
        <taxon>Ascomycota</taxon>
        <taxon>Pezizomycotina</taxon>
        <taxon>Sordariomycetes</taxon>
        <taxon>Hypocreomycetidae</taxon>
        <taxon>Hypocreales</taxon>
        <taxon>Hypocreaceae</taxon>
        <taxon>Trichoderma</taxon>
    </lineage>
</organism>
<dbReference type="Proteomes" id="UP000517252">
    <property type="component" value="Unassembled WGS sequence"/>
</dbReference>
<feature type="transmembrane region" description="Helical" evidence="6">
    <location>
        <begin position="376"/>
        <end position="395"/>
    </location>
</feature>
<dbReference type="SUPFAM" id="SSF50129">
    <property type="entry name" value="GroES-like"/>
    <property type="match status" value="1"/>
</dbReference>
<evidence type="ECO:0000313" key="8">
    <source>
        <dbReference type="EMBL" id="GFP58904.1"/>
    </source>
</evidence>
<evidence type="ECO:0000259" key="7">
    <source>
        <dbReference type="SMART" id="SM00829"/>
    </source>
</evidence>
<dbReference type="InterPro" id="IPR013154">
    <property type="entry name" value="ADH-like_N"/>
</dbReference>
<comment type="cofactor">
    <cofactor evidence="1 5">
        <name>Zn(2+)</name>
        <dbReference type="ChEBI" id="CHEBI:29105"/>
    </cofactor>
</comment>
<dbReference type="InterPro" id="IPR002328">
    <property type="entry name" value="ADH_Zn_CS"/>
</dbReference>
<name>A0A6V8R1G8_TRIAP</name>
<evidence type="ECO:0000256" key="2">
    <source>
        <dbReference type="ARBA" id="ARBA00022723"/>
    </source>
</evidence>
<evidence type="ECO:0000256" key="6">
    <source>
        <dbReference type="SAM" id="Phobius"/>
    </source>
</evidence>
<keyword evidence="2 5" id="KW-0479">Metal-binding</keyword>
<dbReference type="Pfam" id="PF08240">
    <property type="entry name" value="ADH_N"/>
    <property type="match status" value="1"/>
</dbReference>
<comment type="similarity">
    <text evidence="5">Belongs to the zinc-containing alcohol dehydrogenase family.</text>
</comment>
<dbReference type="Gene3D" id="3.40.50.720">
    <property type="entry name" value="NAD(P)-binding Rossmann-like Domain"/>
    <property type="match status" value="1"/>
</dbReference>
<dbReference type="OrthoDB" id="1879366at2759"/>
<dbReference type="SUPFAM" id="SSF51735">
    <property type="entry name" value="NAD(P)-binding Rossmann-fold domains"/>
    <property type="match status" value="1"/>
</dbReference>
<dbReference type="Gene3D" id="3.90.180.10">
    <property type="entry name" value="Medium-chain alcohol dehydrogenases, catalytic domain"/>
    <property type="match status" value="1"/>
</dbReference>
<dbReference type="GO" id="GO:0016616">
    <property type="term" value="F:oxidoreductase activity, acting on the CH-OH group of donors, NAD or NADP as acceptor"/>
    <property type="evidence" value="ECO:0007669"/>
    <property type="project" value="InterPro"/>
</dbReference>
<dbReference type="GO" id="GO:0008270">
    <property type="term" value="F:zinc ion binding"/>
    <property type="evidence" value="ECO:0007669"/>
    <property type="project" value="InterPro"/>
</dbReference>
<dbReference type="PANTHER" id="PTHR42683">
    <property type="entry name" value="ALDEHYDE REDUCTASE"/>
    <property type="match status" value="1"/>
</dbReference>